<dbReference type="KEGG" id="lwd:JCM16777_1781"/>
<dbReference type="Pfam" id="PF13245">
    <property type="entry name" value="AAA_19"/>
    <property type="match status" value="1"/>
</dbReference>
<evidence type="ECO:0000256" key="5">
    <source>
        <dbReference type="PROSITE-ProRule" id="PRU00560"/>
    </source>
</evidence>
<keyword evidence="1 5" id="KW-0547">Nucleotide-binding</keyword>
<dbReference type="PROSITE" id="PS51198">
    <property type="entry name" value="UVRD_HELICASE_ATP_BIND"/>
    <property type="match status" value="1"/>
</dbReference>
<dbReference type="InterPro" id="IPR027417">
    <property type="entry name" value="P-loop_NTPase"/>
</dbReference>
<dbReference type="GO" id="GO:0016787">
    <property type="term" value="F:hydrolase activity"/>
    <property type="evidence" value="ECO:0007669"/>
    <property type="project" value="UniProtKB-UniRule"/>
</dbReference>
<dbReference type="GO" id="GO:0000725">
    <property type="term" value="P:recombinational repair"/>
    <property type="evidence" value="ECO:0007669"/>
    <property type="project" value="TreeGrafter"/>
</dbReference>
<keyword evidence="4 5" id="KW-0067">ATP-binding</keyword>
<dbReference type="GO" id="GO:0003677">
    <property type="term" value="F:DNA binding"/>
    <property type="evidence" value="ECO:0007669"/>
    <property type="project" value="InterPro"/>
</dbReference>
<dbReference type="PANTHER" id="PTHR11070:SF2">
    <property type="entry name" value="ATP-DEPENDENT DNA HELICASE SRS2"/>
    <property type="match status" value="1"/>
</dbReference>
<feature type="domain" description="UvrD-like helicase ATP-binding" evidence="6">
    <location>
        <begin position="8"/>
        <end position="262"/>
    </location>
</feature>
<reference evidence="7 8" key="1">
    <citation type="submission" date="2019-07" db="EMBL/GenBank/DDBJ databases">
        <title>Complete Genome Sequence of Leptotrichia wadei Strain JCM16777.</title>
        <authorList>
            <person name="Watanabe S."/>
            <person name="Cui L."/>
        </authorList>
    </citation>
    <scope>NUCLEOTIDE SEQUENCE [LARGE SCALE GENOMIC DNA]</scope>
    <source>
        <strain evidence="7 8">JCM16777</strain>
    </source>
</reference>
<proteinExistence type="predicted"/>
<dbReference type="GeneID" id="84805085"/>
<dbReference type="GO" id="GO:0043138">
    <property type="term" value="F:3'-5' DNA helicase activity"/>
    <property type="evidence" value="ECO:0007669"/>
    <property type="project" value="TreeGrafter"/>
</dbReference>
<feature type="binding site" evidence="5">
    <location>
        <begin position="29"/>
        <end position="36"/>
    </location>
    <ligand>
        <name>ATP</name>
        <dbReference type="ChEBI" id="CHEBI:30616"/>
    </ligand>
</feature>
<dbReference type="Gene3D" id="3.40.50.300">
    <property type="entry name" value="P-loop containing nucleotide triphosphate hydrolases"/>
    <property type="match status" value="2"/>
</dbReference>
<dbReference type="GO" id="GO:0005524">
    <property type="term" value="F:ATP binding"/>
    <property type="evidence" value="ECO:0007669"/>
    <property type="project" value="UniProtKB-UniRule"/>
</dbReference>
<dbReference type="InterPro" id="IPR000212">
    <property type="entry name" value="DNA_helicase_UvrD/REP"/>
</dbReference>
<keyword evidence="2 5" id="KW-0378">Hydrolase</keyword>
<evidence type="ECO:0000259" key="6">
    <source>
        <dbReference type="PROSITE" id="PS51198"/>
    </source>
</evidence>
<keyword evidence="3 5" id="KW-0347">Helicase</keyword>
<sequence length="662" mass="78379">MVERRLEIEDEVKEMLQYIENKQNFILTGGAGSGKTYSLISLIQEIGRMYPNKSIVCITYTNNAVAEIKSRISNDKLFVSTIHEFLWKIIKKYQKELKETIIELIYSEEEKYKKFTLPKDNLEKNKMKINLEYFLNSEIVYDEYYSLKSEEDSKIGHDEVLLIAEKMFEKYSKLCDILKDNANFIFIDEYQDTSEEVANIFLNHINNSKKENIIGFFGDSMQSIYDSGIGNIKDDSLKRINKIQNRRSSLKVIELTNKLRDDGIKQIPSKNTKETNIDEKTGKIKEGNVKFIYSNNNILEELKKTYIFNDWDFKNTLNTKELRLTHKLNAENSGFKELYNLYTNDFIYSKLISKLKEKKISEDEDINNFGYIIEKFPIFSGKGKIKKNILEQVDMKSKKEIEKIKDIEWGKIKNSFINKDSLLGYKFNGLTEKYESTSNRDKILQKLDLIYESINLYNENKYVELFKKLKIKISSYEDKIKIRKEMNELIELMKSQNDKIYQIIDKANNILNIKNDERYIEFIENKGWYLWNRIKDISFSEYVKSIEYQKEYFPYSTQHSVKGSEFDNVLVILDNGKWSKYNFNLLLENIFDENNILDKTKKDIFNRTKKLFYVCCTRAKENLIVFIQINNQKINKEKIISNAKELFGEENVINGDELINNI</sequence>
<name>A0A7U6LBT7_9FUSO</name>
<protein>
    <submittedName>
        <fullName evidence="7">UvrD/REP helicase</fullName>
    </submittedName>
</protein>
<dbReference type="InterPro" id="IPR014016">
    <property type="entry name" value="UvrD-like_ATP-bd"/>
</dbReference>
<dbReference type="EMBL" id="AP019829">
    <property type="protein sequence ID" value="BBM43520.1"/>
    <property type="molecule type" value="Genomic_DNA"/>
</dbReference>
<evidence type="ECO:0000256" key="2">
    <source>
        <dbReference type="ARBA" id="ARBA00022801"/>
    </source>
</evidence>
<dbReference type="AlphaFoldDB" id="A0A7U6LBT7"/>
<evidence type="ECO:0000256" key="3">
    <source>
        <dbReference type="ARBA" id="ARBA00022806"/>
    </source>
</evidence>
<dbReference type="SUPFAM" id="SSF52540">
    <property type="entry name" value="P-loop containing nucleoside triphosphate hydrolases"/>
    <property type="match status" value="1"/>
</dbReference>
<evidence type="ECO:0000256" key="1">
    <source>
        <dbReference type="ARBA" id="ARBA00022741"/>
    </source>
</evidence>
<organism evidence="7 8">
    <name type="scientific">Leptotrichia wadei</name>
    <dbReference type="NCBI Taxonomy" id="157687"/>
    <lineage>
        <taxon>Bacteria</taxon>
        <taxon>Fusobacteriati</taxon>
        <taxon>Fusobacteriota</taxon>
        <taxon>Fusobacteriia</taxon>
        <taxon>Fusobacteriales</taxon>
        <taxon>Leptotrichiaceae</taxon>
        <taxon>Leptotrichia</taxon>
    </lineage>
</organism>
<dbReference type="RefSeq" id="WP_018499703.1">
    <property type="nucleotide sequence ID" value="NZ_AP019829.2"/>
</dbReference>
<evidence type="ECO:0000256" key="4">
    <source>
        <dbReference type="ARBA" id="ARBA00022840"/>
    </source>
</evidence>
<dbReference type="Proteomes" id="UP000321943">
    <property type="component" value="Chromosome"/>
</dbReference>
<gene>
    <name evidence="7" type="ORF">JCM16777_1781</name>
</gene>
<dbReference type="PANTHER" id="PTHR11070">
    <property type="entry name" value="UVRD / RECB / PCRA DNA HELICASE FAMILY MEMBER"/>
    <property type="match status" value="1"/>
</dbReference>
<evidence type="ECO:0000313" key="7">
    <source>
        <dbReference type="EMBL" id="BBM43520.1"/>
    </source>
</evidence>
<accession>A0A7U6LBT7</accession>
<evidence type="ECO:0000313" key="8">
    <source>
        <dbReference type="Proteomes" id="UP000321943"/>
    </source>
</evidence>